<dbReference type="InParanoid" id="A0A2P5HF70"/>
<evidence type="ECO:0000313" key="1">
    <source>
        <dbReference type="EMBL" id="POS68908.1"/>
    </source>
</evidence>
<dbReference type="OrthoDB" id="5237972at2759"/>
<dbReference type="EMBL" id="MAVT02002933">
    <property type="protein sequence ID" value="POS68908.1"/>
    <property type="molecule type" value="Genomic_DNA"/>
</dbReference>
<comment type="caution">
    <text evidence="1">The sequence shown here is derived from an EMBL/GenBank/DDBJ whole genome shotgun (WGS) entry which is preliminary data.</text>
</comment>
<proteinExistence type="predicted"/>
<reference evidence="1" key="1">
    <citation type="submission" date="2017-09" db="EMBL/GenBank/DDBJ databases">
        <title>Polyketide synthases of a Diaporthe helianthi virulent isolate.</title>
        <authorList>
            <person name="Baroncelli R."/>
        </authorList>
    </citation>
    <scope>NUCLEOTIDE SEQUENCE [LARGE SCALE GENOMIC DNA]</scope>
    <source>
        <strain evidence="1">7/96</strain>
    </source>
</reference>
<organism evidence="1 2">
    <name type="scientific">Diaporthe helianthi</name>
    <dbReference type="NCBI Taxonomy" id="158607"/>
    <lineage>
        <taxon>Eukaryota</taxon>
        <taxon>Fungi</taxon>
        <taxon>Dikarya</taxon>
        <taxon>Ascomycota</taxon>
        <taxon>Pezizomycotina</taxon>
        <taxon>Sordariomycetes</taxon>
        <taxon>Sordariomycetidae</taxon>
        <taxon>Diaporthales</taxon>
        <taxon>Diaporthaceae</taxon>
        <taxon>Diaporthe</taxon>
    </lineage>
</organism>
<sequence length="411" mass="46539">MSNDGFENVFLNDGEDDTFSAELAFDMPEYKLHGLRIHVGPRRESSVDGDDPINMASESRCEWKVVEDDNTDIAEFEEQQRDALGFDRSFIHPEGAIANQMGQAIDLAIRMIETQKSIDSMAGVAQRVAAACPGETYQHILTPHTTWEQIQTLVRAWTAKLRQVEFFKIQLLPTEYINGNDSGVIQRSWPRFTYITRHLHPEFATITDYKPHYAGMLRIDVKVGWMAIIYRYFRLCDRASSRSQIVQKLVHHASSSHPDSGAERQKCLFRVANLIINQVQRFWVGFLLRDEIGDEPFAVYTEATEGLYDLYDSVNAGYHWDVEFFGGVIGMGHNIHNPSTDFNQDGGFGRNLSIGVAFLNRPDGSEQLILDDSITRCTAYDFSDVCRNGLRVIGPRVPALGFSFIDYTDGA</sequence>
<accession>A0A2P5HF70</accession>
<protein>
    <submittedName>
        <fullName evidence="1">Uncharacterized protein</fullName>
    </submittedName>
</protein>
<name>A0A2P5HF70_DIAHE</name>
<dbReference type="Proteomes" id="UP000094444">
    <property type="component" value="Unassembled WGS sequence"/>
</dbReference>
<keyword evidence="2" id="KW-1185">Reference proteome</keyword>
<gene>
    <name evidence="1" type="ORF">DHEL01_v212697</name>
</gene>
<dbReference type="AlphaFoldDB" id="A0A2P5HF70"/>
<evidence type="ECO:0000313" key="2">
    <source>
        <dbReference type="Proteomes" id="UP000094444"/>
    </source>
</evidence>